<feature type="compositionally biased region" description="Basic and acidic residues" evidence="1">
    <location>
        <begin position="1"/>
        <end position="20"/>
    </location>
</feature>
<keyword evidence="3" id="KW-1185">Reference proteome</keyword>
<sequence>MDTENQPRDDNRQRTDHLSDVNDGCGCTEIWEELAESRASD</sequence>
<dbReference type="EMBL" id="CP002839">
    <property type="protein sequence ID" value="AEH36976.1"/>
    <property type="molecule type" value="Genomic_DNA"/>
</dbReference>
<dbReference type="AlphaFoldDB" id="F8DA50"/>
<dbReference type="KEGG" id="hxa:Halxa_2354"/>
<organism evidence="2 3">
    <name type="scientific">Halopiger xanaduensis (strain DSM 18323 / JCM 14033 / SH-6)</name>
    <dbReference type="NCBI Taxonomy" id="797210"/>
    <lineage>
        <taxon>Archaea</taxon>
        <taxon>Methanobacteriati</taxon>
        <taxon>Methanobacteriota</taxon>
        <taxon>Stenosarchaea group</taxon>
        <taxon>Halobacteria</taxon>
        <taxon>Halobacteriales</taxon>
        <taxon>Natrialbaceae</taxon>
        <taxon>Halopiger</taxon>
    </lineage>
</organism>
<reference evidence="2 3" key="1">
    <citation type="journal article" date="2012" name="Stand. Genomic Sci.">
        <title>Complete genome sequence of Halopiger xanaduensis type strain (SH-6(T)).</title>
        <authorList>
            <person name="Anderson I."/>
            <person name="Tindall B.J."/>
            <person name="Rohde M."/>
            <person name="Lucas S."/>
            <person name="Han J."/>
            <person name="Lapidus A."/>
            <person name="Cheng J.F."/>
            <person name="Goodwin L."/>
            <person name="Pitluck S."/>
            <person name="Peters L."/>
            <person name="Pati A."/>
            <person name="Mikhailova N."/>
            <person name="Pagani I."/>
            <person name="Teshima H."/>
            <person name="Han C."/>
            <person name="Tapia R."/>
            <person name="Land M."/>
            <person name="Woyke T."/>
            <person name="Klenk H.P."/>
            <person name="Kyrpides N."/>
            <person name="Ivanova N."/>
        </authorList>
    </citation>
    <scope>NUCLEOTIDE SEQUENCE [LARGE SCALE GENOMIC DNA]</scope>
    <source>
        <strain evidence="3">DSM 18323 / JCM 14033 / SH-6</strain>
    </source>
</reference>
<evidence type="ECO:0000256" key="1">
    <source>
        <dbReference type="SAM" id="MobiDB-lite"/>
    </source>
</evidence>
<accession>F8DA50</accession>
<proteinExistence type="predicted"/>
<gene>
    <name evidence="2" type="ordered locus">Halxa_2354</name>
</gene>
<name>F8DA50_HALXS</name>
<dbReference type="eggNOG" id="arCOG07919">
    <property type="taxonomic scope" value="Archaea"/>
</dbReference>
<dbReference type="STRING" id="797210.Halxa_2354"/>
<dbReference type="HOGENOM" id="CLU_172992_1_0_2"/>
<evidence type="ECO:0000313" key="3">
    <source>
        <dbReference type="Proteomes" id="UP000006794"/>
    </source>
</evidence>
<feature type="region of interest" description="Disordered" evidence="1">
    <location>
        <begin position="1"/>
        <end position="23"/>
    </location>
</feature>
<protein>
    <submittedName>
        <fullName evidence="2">Uncharacterized protein</fullName>
    </submittedName>
</protein>
<evidence type="ECO:0000313" key="2">
    <source>
        <dbReference type="EMBL" id="AEH36976.1"/>
    </source>
</evidence>
<dbReference type="Proteomes" id="UP000006794">
    <property type="component" value="Chromosome"/>
</dbReference>